<evidence type="ECO:0000313" key="2">
    <source>
        <dbReference type="EMBL" id="TPX37354.1"/>
    </source>
</evidence>
<protein>
    <submittedName>
        <fullName evidence="3">Uncharacterized protein</fullName>
    </submittedName>
</protein>
<keyword evidence="4" id="KW-1185">Reference proteome</keyword>
<evidence type="ECO:0000256" key="1">
    <source>
        <dbReference type="SAM" id="MobiDB-lite"/>
    </source>
</evidence>
<gene>
    <name evidence="2" type="ORF">SeLEV6574_g07911</name>
    <name evidence="3" type="ORF">SeMB42_g02477</name>
</gene>
<dbReference type="EMBL" id="QEAM01000650">
    <property type="protein sequence ID" value="TPX37354.1"/>
    <property type="molecule type" value="Genomic_DNA"/>
</dbReference>
<accession>A0A507DDL9</accession>
<name>A0A507DDL9_9FUNG</name>
<evidence type="ECO:0000313" key="4">
    <source>
        <dbReference type="Proteomes" id="UP000317494"/>
    </source>
</evidence>
<organism evidence="3 4">
    <name type="scientific">Synchytrium endobioticum</name>
    <dbReference type="NCBI Taxonomy" id="286115"/>
    <lineage>
        <taxon>Eukaryota</taxon>
        <taxon>Fungi</taxon>
        <taxon>Fungi incertae sedis</taxon>
        <taxon>Chytridiomycota</taxon>
        <taxon>Chytridiomycota incertae sedis</taxon>
        <taxon>Chytridiomycetes</taxon>
        <taxon>Synchytriales</taxon>
        <taxon>Synchytriaceae</taxon>
        <taxon>Synchytrium</taxon>
    </lineage>
</organism>
<comment type="caution">
    <text evidence="3">The sequence shown here is derived from an EMBL/GenBank/DDBJ whole genome shotgun (WGS) entry which is preliminary data.</text>
</comment>
<evidence type="ECO:0000313" key="5">
    <source>
        <dbReference type="Proteomes" id="UP000320475"/>
    </source>
</evidence>
<dbReference type="VEuPathDB" id="FungiDB:SeMB42_g02477"/>
<reference evidence="4 5" key="1">
    <citation type="journal article" date="2019" name="Sci. Rep.">
        <title>Comparative genomics of chytrid fungi reveal insights into the obligate biotrophic and pathogenic lifestyle of Synchytrium endobioticum.</title>
        <authorList>
            <person name="van de Vossenberg B.T.L.H."/>
            <person name="Warris S."/>
            <person name="Nguyen H.D.T."/>
            <person name="van Gent-Pelzer M.P.E."/>
            <person name="Joly D.L."/>
            <person name="van de Geest H.C."/>
            <person name="Bonants P.J.M."/>
            <person name="Smith D.S."/>
            <person name="Levesque C.A."/>
            <person name="van der Lee T.A.J."/>
        </authorList>
    </citation>
    <scope>NUCLEOTIDE SEQUENCE [LARGE SCALE GENOMIC DNA]</scope>
    <source>
        <strain evidence="2 5">LEV6574</strain>
        <strain evidence="3 4">MB42</strain>
    </source>
</reference>
<feature type="region of interest" description="Disordered" evidence="1">
    <location>
        <begin position="14"/>
        <end position="33"/>
    </location>
</feature>
<dbReference type="AlphaFoldDB" id="A0A507DDL9"/>
<proteinExistence type="predicted"/>
<evidence type="ECO:0000313" key="3">
    <source>
        <dbReference type="EMBL" id="TPX49782.1"/>
    </source>
</evidence>
<sequence>MRQIAEIHLWPQTKWPSGVHGEQKNGGTNKKGTYKQLPNGGFWADADREASWLTYVKQGVTYLTEMSPRKLWKWIKNTSGVGSKSSKNTHPLKDAKGDMKTSDSDIADIWIEHYRKLAQESREIFRSAEYWETSQQLTKLSELEVNGPLSWSEIRGVITGIRKNKSAGEDGLPAE</sequence>
<dbReference type="EMBL" id="QEAN01000077">
    <property type="protein sequence ID" value="TPX49782.1"/>
    <property type="molecule type" value="Genomic_DNA"/>
</dbReference>
<dbReference type="Proteomes" id="UP000320475">
    <property type="component" value="Unassembled WGS sequence"/>
</dbReference>
<dbReference type="Proteomes" id="UP000317494">
    <property type="component" value="Unassembled WGS sequence"/>
</dbReference>